<evidence type="ECO:0000256" key="3">
    <source>
        <dbReference type="ARBA" id="ARBA00005470"/>
    </source>
</evidence>
<proteinExistence type="inferred from homology"/>
<dbReference type="PANTHER" id="PTHR48208:SF2">
    <property type="entry name" value="CENTROMERE PROTEIN I"/>
    <property type="match status" value="1"/>
</dbReference>
<dbReference type="CDD" id="cd22647">
    <property type="entry name" value="CTF3_NTD_HEAT"/>
    <property type="match status" value="1"/>
</dbReference>
<dbReference type="InterPro" id="IPR012485">
    <property type="entry name" value="CENP-I"/>
</dbReference>
<evidence type="ECO:0000256" key="2">
    <source>
        <dbReference type="ARBA" id="ARBA00004584"/>
    </source>
</evidence>
<evidence type="ECO:0000256" key="5">
    <source>
        <dbReference type="ARBA" id="ARBA00023242"/>
    </source>
</evidence>
<evidence type="ECO:0000256" key="4">
    <source>
        <dbReference type="ARBA" id="ARBA00022454"/>
    </source>
</evidence>
<evidence type="ECO:0000313" key="7">
    <source>
        <dbReference type="EMBL" id="KAK9426506.1"/>
    </source>
</evidence>
<keyword evidence="4" id="KW-0158">Chromosome</keyword>
<comment type="similarity">
    <text evidence="3">Belongs to the CENP-I/CTF3 family.</text>
</comment>
<name>A0ABR2VJ34_9PEZI</name>
<evidence type="ECO:0000256" key="6">
    <source>
        <dbReference type="ARBA" id="ARBA00023328"/>
    </source>
</evidence>
<sequence>MSVFSNNAATGGSLLQESLSEVIQAAKVPAKRRGANIKPTVEALASHCYETGLLPDALSELIDLIITPSHLDQASLNQLLRNLYPATSIDSHVIIKIVSCLGHGATKPSLPIQSALLRWLIMVHHIIREQDTLSKAYAVLFNLLDTAAIRPQLCHLLGLITRRRHVRPYRIHSVLALSRQTGNDPALTGLLRVFKNYYPEIIVGDATRGKAAAFKNPDPQWRERLDEIQQAHAVSLQSTDRPRDGFRVAHNVGARGKASTIPEVHTSHAHEDSITLEEIDSVDRLVNNLEKIELPNQLISVLADPLLQKLMLLRPTSASEERITNWLDSYTEDIVRGETSSVSELTNFLEILQDYVSATREQGLPPAILSFFVSYLGIWDGKTARQCILSILSHAAIPENGFSDLYKQIYSPLERKVLDGTAEAQLDVLKCYTALLRHWATFLLSRDGNTKPFVSAVSELVHHVNKLCLTVLQTSSTVSTHSLVLDFYEVIAYMVSNPKLNKRVRIEIPPSTAVYILHFSSSPTTISRLCGLLSLYKEGFQTAMATSRTAYAAEYVNEFNGFLMDICNCLWRSRAFNAKDANAHACLIPESISGTFATYVSDLGKGSNLTSLFTLSASPTLGLLATSYLRELEDVEMEQGSAGLDTRHAGPVSKASLTALGRNGGVSLTWDEYRLGVLGYLEQQGMEGVGRLMHNTMTTLKKKP</sequence>
<comment type="subcellular location">
    <subcellularLocation>
        <location evidence="2">Chromosome</location>
        <location evidence="2">Centromere</location>
    </subcellularLocation>
    <subcellularLocation>
        <location evidence="1">Nucleus</location>
    </subcellularLocation>
</comment>
<accession>A0ABR2VJ34</accession>
<keyword evidence="6" id="KW-0137">Centromere</keyword>
<keyword evidence="8" id="KW-1185">Reference proteome</keyword>
<comment type="caution">
    <text evidence="7">The sequence shown here is derived from an EMBL/GenBank/DDBJ whole genome shotgun (WGS) entry which is preliminary data.</text>
</comment>
<evidence type="ECO:0000256" key="1">
    <source>
        <dbReference type="ARBA" id="ARBA00004123"/>
    </source>
</evidence>
<dbReference type="EMBL" id="JARVKF010000001">
    <property type="protein sequence ID" value="KAK9426506.1"/>
    <property type="molecule type" value="Genomic_DNA"/>
</dbReference>
<dbReference type="PANTHER" id="PTHR48208">
    <property type="entry name" value="CENTROMERE PROTEIN I"/>
    <property type="match status" value="1"/>
</dbReference>
<protein>
    <submittedName>
        <fullName evidence="7">Mis6-domain-containing protein</fullName>
    </submittedName>
</protein>
<gene>
    <name evidence="7" type="ORF">SUNI508_00033</name>
</gene>
<dbReference type="Proteomes" id="UP001408356">
    <property type="component" value="Unassembled WGS sequence"/>
</dbReference>
<evidence type="ECO:0000313" key="8">
    <source>
        <dbReference type="Proteomes" id="UP001408356"/>
    </source>
</evidence>
<dbReference type="Pfam" id="PF07778">
    <property type="entry name" value="CENP-I"/>
    <property type="match status" value="1"/>
</dbReference>
<organism evidence="7 8">
    <name type="scientific">Seiridium unicorne</name>
    <dbReference type="NCBI Taxonomy" id="138068"/>
    <lineage>
        <taxon>Eukaryota</taxon>
        <taxon>Fungi</taxon>
        <taxon>Dikarya</taxon>
        <taxon>Ascomycota</taxon>
        <taxon>Pezizomycotina</taxon>
        <taxon>Sordariomycetes</taxon>
        <taxon>Xylariomycetidae</taxon>
        <taxon>Amphisphaeriales</taxon>
        <taxon>Sporocadaceae</taxon>
        <taxon>Seiridium</taxon>
    </lineage>
</organism>
<reference evidence="7 8" key="1">
    <citation type="journal article" date="2024" name="J. Plant Pathol.">
        <title>Sequence and assembly of the genome of Seiridium unicorne, isolate CBS 538.82, causal agent of cypress canker disease.</title>
        <authorList>
            <person name="Scali E."/>
            <person name="Rocca G.D."/>
            <person name="Danti R."/>
            <person name="Garbelotto M."/>
            <person name="Barberini S."/>
            <person name="Baroncelli R."/>
            <person name="Emiliani G."/>
        </authorList>
    </citation>
    <scope>NUCLEOTIDE SEQUENCE [LARGE SCALE GENOMIC DNA]</scope>
    <source>
        <strain evidence="7 8">BM-138-508</strain>
    </source>
</reference>
<keyword evidence="5" id="KW-0539">Nucleus</keyword>